<dbReference type="AlphaFoldDB" id="A0AA43TNX2"/>
<feature type="transmembrane region" description="Helical" evidence="1">
    <location>
        <begin position="77"/>
        <end position="96"/>
    </location>
</feature>
<gene>
    <name evidence="2" type="ORF">OHK93_004100</name>
</gene>
<evidence type="ECO:0000313" key="2">
    <source>
        <dbReference type="EMBL" id="MDI1485911.1"/>
    </source>
</evidence>
<reference evidence="2" key="1">
    <citation type="journal article" date="2023" name="Genome Biol. Evol.">
        <title>First Whole Genome Sequence and Flow Cytometry Genome Size Data for the Lichen-Forming Fungus Ramalina farinacea (Ascomycota).</title>
        <authorList>
            <person name="Llewellyn T."/>
            <person name="Mian S."/>
            <person name="Hill R."/>
            <person name="Leitch I.J."/>
            <person name="Gaya E."/>
        </authorList>
    </citation>
    <scope>NUCLEOTIDE SEQUENCE</scope>
    <source>
        <strain evidence="2">LIQ254RAFAR</strain>
    </source>
</reference>
<keyword evidence="1" id="KW-0472">Membrane</keyword>
<keyword evidence="3" id="KW-1185">Reference proteome</keyword>
<feature type="transmembrane region" description="Helical" evidence="1">
    <location>
        <begin position="181"/>
        <end position="200"/>
    </location>
</feature>
<feature type="transmembrane region" description="Helical" evidence="1">
    <location>
        <begin position="156"/>
        <end position="175"/>
    </location>
</feature>
<proteinExistence type="predicted"/>
<dbReference type="Proteomes" id="UP001161017">
    <property type="component" value="Unassembled WGS sequence"/>
</dbReference>
<comment type="caution">
    <text evidence="2">The sequence shown here is derived from an EMBL/GenBank/DDBJ whole genome shotgun (WGS) entry which is preliminary data.</text>
</comment>
<name>A0AA43TNX2_9LECA</name>
<dbReference type="EMBL" id="JAPUFD010000002">
    <property type="protein sequence ID" value="MDI1485911.1"/>
    <property type="molecule type" value="Genomic_DNA"/>
</dbReference>
<keyword evidence="1" id="KW-1133">Transmembrane helix</keyword>
<accession>A0AA43TNX2</accession>
<keyword evidence="1" id="KW-0812">Transmembrane</keyword>
<evidence type="ECO:0000313" key="3">
    <source>
        <dbReference type="Proteomes" id="UP001161017"/>
    </source>
</evidence>
<evidence type="ECO:0000256" key="1">
    <source>
        <dbReference type="SAM" id="Phobius"/>
    </source>
</evidence>
<organism evidence="2 3">
    <name type="scientific">Ramalina farinacea</name>
    <dbReference type="NCBI Taxonomy" id="258253"/>
    <lineage>
        <taxon>Eukaryota</taxon>
        <taxon>Fungi</taxon>
        <taxon>Dikarya</taxon>
        <taxon>Ascomycota</taxon>
        <taxon>Pezizomycotina</taxon>
        <taxon>Lecanoromycetes</taxon>
        <taxon>OSLEUM clade</taxon>
        <taxon>Lecanoromycetidae</taxon>
        <taxon>Lecanorales</taxon>
        <taxon>Lecanorineae</taxon>
        <taxon>Ramalinaceae</taxon>
        <taxon>Ramalina</taxon>
    </lineage>
</organism>
<sequence>MGTRSGGTRESVNHIAHLLHSQKSLSPYSVRCEEITKPDPKKNVSAAKWGPLIQVEIVGFCMSVALFVLSLVRRDGFALLATLLLSGLSSLIGVGSQYKIDIMSRRSTRNVPKDSIVIKYPNGAFRVIRCEEEVARGLYWAPEECKYKYGDTTYRLISLVGTLALMVGVVCLANSTSLLQVVFAVCYLALNALYWVVAALPPGSNWDLSCYDVEPIHYEGGEDNKSFTQALWKAIAITESADWVKTPGVAPVSKGWELWVKKAKEAVERHQDQRKSCDEIAEKSTGVKSLPDFDWEEELTLCLDHYVKE</sequence>
<protein>
    <submittedName>
        <fullName evidence="2">Uncharacterized protein</fullName>
    </submittedName>
</protein>
<feature type="transmembrane region" description="Helical" evidence="1">
    <location>
        <begin position="51"/>
        <end position="71"/>
    </location>
</feature>